<dbReference type="Proteomes" id="UP001281761">
    <property type="component" value="Unassembled WGS sequence"/>
</dbReference>
<name>A0ABQ9XRC9_9EUKA</name>
<comment type="caution">
    <text evidence="1">The sequence shown here is derived from an EMBL/GenBank/DDBJ whole genome shotgun (WGS) entry which is preliminary data.</text>
</comment>
<organism evidence="1 2">
    <name type="scientific">Blattamonas nauphoetae</name>
    <dbReference type="NCBI Taxonomy" id="2049346"/>
    <lineage>
        <taxon>Eukaryota</taxon>
        <taxon>Metamonada</taxon>
        <taxon>Preaxostyla</taxon>
        <taxon>Oxymonadida</taxon>
        <taxon>Blattamonas</taxon>
    </lineage>
</organism>
<reference evidence="1 2" key="1">
    <citation type="journal article" date="2022" name="bioRxiv">
        <title>Genomics of Preaxostyla Flagellates Illuminates Evolutionary Transitions and the Path Towards Mitochondrial Loss.</title>
        <authorList>
            <person name="Novak L.V.F."/>
            <person name="Treitli S.C."/>
            <person name="Pyrih J."/>
            <person name="Halakuc P."/>
            <person name="Pipaliya S.V."/>
            <person name="Vacek V."/>
            <person name="Brzon O."/>
            <person name="Soukal P."/>
            <person name="Eme L."/>
            <person name="Dacks J.B."/>
            <person name="Karnkowska A."/>
            <person name="Elias M."/>
            <person name="Hampl V."/>
        </authorList>
    </citation>
    <scope>NUCLEOTIDE SEQUENCE [LARGE SCALE GENOMIC DNA]</scope>
    <source>
        <strain evidence="1">NAU3</strain>
        <tissue evidence="1">Gut</tissue>
    </source>
</reference>
<evidence type="ECO:0008006" key="3">
    <source>
        <dbReference type="Google" id="ProtNLM"/>
    </source>
</evidence>
<protein>
    <recommendedName>
        <fullName evidence="3">Polymorphic outer membrane protein</fullName>
    </recommendedName>
</protein>
<gene>
    <name evidence="1" type="ORF">BLNAU_11125</name>
</gene>
<evidence type="ECO:0000313" key="2">
    <source>
        <dbReference type="Proteomes" id="UP001281761"/>
    </source>
</evidence>
<keyword evidence="2" id="KW-1185">Reference proteome</keyword>
<dbReference type="EMBL" id="JARBJD010000085">
    <property type="protein sequence ID" value="KAK2953865.1"/>
    <property type="molecule type" value="Genomic_DNA"/>
</dbReference>
<proteinExistence type="predicted"/>
<evidence type="ECO:0000313" key="1">
    <source>
        <dbReference type="EMBL" id="KAK2953865.1"/>
    </source>
</evidence>
<sequence>MKVVGPDGMCVSQTNHRTTLSSFEGISTTVSEVRIMNMSSLPGEVKESSSLFSQRMIGCSIWGSNNHLSGSLLRDMNGGGSFLCSNSTFEWCHTTSSERPSLVSRPSPTIASHSFPTIYHISNQDESEGDSYTDQPYDGVDRLNITNIAVTFTRCTFTNMKYTATSSSLQLAGGSAIYFNYSFRTVSIISSSFSKCSVTSSWTVWGGSIFLFKAHTSPNTIDACSFDDWYPSTATNTNQHGGGLGFYQSTTQILITKSNFTLSGNAAHTNNGGFFAYHTQFSEYSLAITNCRFVGDTKTTGRVMYFDTYSTPGRIISIIDSQIIETNSKLQVNNVKFSSISGFTRTDFTNTSIEYSYASRNTHPFLFLDSAFEQCSIYSPSNSKIMFLFSGSSFTGEPAVTSKSIIELSYASHVVFHKCTFTDCSPAAYKSVISTPGLPSLVMDTCLFTRCSGGYSTVEVSSTHAFFYFCSFTNVSGTYARVMMLSSCLTNFFEGCRFDLEETTSLLDVYVTADYVTCLNETAVIGCTSNRKMYFGTKWAIQQVQNITLDNTPFIRLKRTEKDASLTFERTTPLLDAPLTAPFIVCEGAQTVSMQFLTLNSSFVSSASFISAKESTITHYSNKIQLLSTANGAFLHLEDGSIRFWQDDCQSCSGVQGGVLFSRESSVTFTQGTYSNCQAVDGGIACLISSTLNISQASFVSNSAKQGGVFWIDCGTIITSSDSSLRSNFTNNSAKDVSENGVDSGKGGAIFMKGTTASKAPLVLTNSRFENTAAFGNDVFIEESLLGEATPDLLSTCGGESNSNFPHLEIENHNEDDELLTISNFIPFPTVRITNGGSDVPTCKWTWQSCQTIDYMLQFLQTTYPNGSLFQRHCIQNGNSMTTEPVELEKHDLVYTGYYLLLTSLYSLSLTADYTAKEGVVFTIKDESRLTVERIKFPLSQLHQVVNVKSKDGRFAMDDCYVLSESDTTTSISPIFSVGSSLILNNVFFGSTLTTSIANLSAPLVHFATTPSGEDELGSGTFEITNTNLTNLTFEGTTMFNVETSGRVSFILQSIDLVSTDLDKGKYISLKGQSFKQQIQPELWHSNPTTSDMPYFIGEDISMDENDKWRNESLVYWLISPSEEILIGSDANAVDHPNCGSTTFQCTTLDSAFRSAGFNELSTLSLSIPTSLSFKLLATSEWLLKSSSATKQGIYFDGTGSVKVADSEANLSFASIIFTVAQTCESSTLILVEEGELSFSSCLIGSESSSSPHVLPASTTTLIEVKADGTLTLTDTFIQG</sequence>
<accession>A0ABQ9XRC9</accession>